<accession>A0A1F5QDG5</accession>
<evidence type="ECO:0000313" key="4">
    <source>
        <dbReference type="Proteomes" id="UP000177235"/>
    </source>
</evidence>
<gene>
    <name evidence="3" type="ORF">A3J05_00880</name>
</gene>
<reference evidence="3 4" key="1">
    <citation type="journal article" date="2016" name="Nat. Commun.">
        <title>Thousands of microbial genomes shed light on interconnected biogeochemical processes in an aquifer system.</title>
        <authorList>
            <person name="Anantharaman K."/>
            <person name="Brown C.T."/>
            <person name="Hug L.A."/>
            <person name="Sharon I."/>
            <person name="Castelle C.J."/>
            <person name="Probst A.J."/>
            <person name="Thomas B.C."/>
            <person name="Singh A."/>
            <person name="Wilkins M.J."/>
            <person name="Karaoz U."/>
            <person name="Brodie E.L."/>
            <person name="Williams K.H."/>
            <person name="Hubbard S.S."/>
            <person name="Banfield J.F."/>
        </authorList>
    </citation>
    <scope>NUCLEOTIDE SEQUENCE [LARGE SCALE GENOMIC DNA]</scope>
</reference>
<feature type="domain" description="GIY-YIG" evidence="2">
    <location>
        <begin position="1"/>
        <end position="78"/>
    </location>
</feature>
<dbReference type="AlphaFoldDB" id="A0A1F5QDG5"/>
<dbReference type="Pfam" id="PF01541">
    <property type="entry name" value="GIY-YIG"/>
    <property type="match status" value="1"/>
</dbReference>
<keyword evidence="1" id="KW-1133">Transmembrane helix</keyword>
<dbReference type="InterPro" id="IPR012902">
    <property type="entry name" value="N_methyl_site"/>
</dbReference>
<dbReference type="PROSITE" id="PS50164">
    <property type="entry name" value="GIY_YIG"/>
    <property type="match status" value="1"/>
</dbReference>
<dbReference type="Gene3D" id="3.30.700.10">
    <property type="entry name" value="Glycoprotein, Type 4 Pilin"/>
    <property type="match status" value="1"/>
</dbReference>
<name>A0A1F5QDG5_9BACT</name>
<evidence type="ECO:0000313" key="3">
    <source>
        <dbReference type="EMBL" id="OGE99810.1"/>
    </source>
</evidence>
<protein>
    <recommendedName>
        <fullName evidence="2">GIY-YIG domain-containing protein</fullName>
    </recommendedName>
</protein>
<dbReference type="InterPro" id="IPR045584">
    <property type="entry name" value="Pilin-like"/>
</dbReference>
<dbReference type="InterPro" id="IPR000305">
    <property type="entry name" value="GIY-YIG_endonuc"/>
</dbReference>
<evidence type="ECO:0000256" key="1">
    <source>
        <dbReference type="SAM" id="Phobius"/>
    </source>
</evidence>
<dbReference type="InterPro" id="IPR035901">
    <property type="entry name" value="GIY-YIG_endonuc_sf"/>
</dbReference>
<dbReference type="SUPFAM" id="SSF54523">
    <property type="entry name" value="Pili subunits"/>
    <property type="match status" value="1"/>
</dbReference>
<dbReference type="CDD" id="cd10449">
    <property type="entry name" value="GIY-YIG_SLX1_like"/>
    <property type="match status" value="1"/>
</dbReference>
<proteinExistence type="predicted"/>
<keyword evidence="1" id="KW-0812">Transmembrane</keyword>
<sequence length="225" mass="25201">MYYVYLLKSKLNGQIYVGSTRDLRRRLSEHNKGLYSSTKRYKPWSVYYYEAYFEEKFARIRESRLKYNGNAFRELKKRIGLKTGVGFTLIEVMLAVVLVGLLAGIGMPVYYSLQTRNDLDIAAAAVSQNLRRAQVLSQSVDGDRSWGVRIDPGNVIVFQGSSFASRDQSFDETFSIAENIVISGPNEIVFSKLAGLPQSTGNIMLTSSANESKTITINAKGTVSY</sequence>
<comment type="caution">
    <text evidence="3">The sequence shown here is derived from an EMBL/GenBank/DDBJ whole genome shotgun (WGS) entry which is preliminary data.</text>
</comment>
<organism evidence="3 4">
    <name type="scientific">Candidatus Doudnabacteria bacterium RIFCSPLOWO2_02_FULL_48_13</name>
    <dbReference type="NCBI Taxonomy" id="1817845"/>
    <lineage>
        <taxon>Bacteria</taxon>
        <taxon>Candidatus Doudnaibacteriota</taxon>
    </lineage>
</organism>
<keyword evidence="1" id="KW-0472">Membrane</keyword>
<dbReference type="Gene3D" id="3.40.1440.10">
    <property type="entry name" value="GIY-YIG endonuclease"/>
    <property type="match status" value="1"/>
</dbReference>
<dbReference type="NCBIfam" id="TIGR02532">
    <property type="entry name" value="IV_pilin_GFxxxE"/>
    <property type="match status" value="1"/>
</dbReference>
<dbReference type="EMBL" id="MFFF01000015">
    <property type="protein sequence ID" value="OGE99810.1"/>
    <property type="molecule type" value="Genomic_DNA"/>
</dbReference>
<dbReference type="Proteomes" id="UP000177235">
    <property type="component" value="Unassembled WGS sequence"/>
</dbReference>
<evidence type="ECO:0000259" key="2">
    <source>
        <dbReference type="PROSITE" id="PS50164"/>
    </source>
</evidence>
<feature type="transmembrane region" description="Helical" evidence="1">
    <location>
        <begin position="85"/>
        <end position="111"/>
    </location>
</feature>
<dbReference type="SUPFAM" id="SSF82771">
    <property type="entry name" value="GIY-YIG endonuclease"/>
    <property type="match status" value="1"/>
</dbReference>